<dbReference type="PANTHER" id="PTHR46825">
    <property type="entry name" value="D-ALANYL-D-ALANINE-CARBOXYPEPTIDASE/ENDOPEPTIDASE AMPH"/>
    <property type="match status" value="1"/>
</dbReference>
<evidence type="ECO:0000259" key="1">
    <source>
        <dbReference type="Pfam" id="PF00144"/>
    </source>
</evidence>
<dbReference type="AlphaFoldDB" id="A0A554VBE5"/>
<sequence>MKLAKHTFKINSFLLVLIFIVSRPSFSQNLEEKFDKLLIERYKPNGSGASILVAKKGKVIYHKAFGLSNIELNVPMKTDNVFEIGSITKQFTAVAILMLVEQGKLNVKDEITKFIPDYPTHGKKITLHHLLNHTSGIKSYTEMNLSEIKSKDMTPTELINYFKNEPMDFDPGQQWKYNNSGYIILGHIIEKVSSQTYEDFIEQHIFKKLKMDNSRYGHKNEIIMNRAAGYQTREGYINSDRISMTLPYAAGSLMSTTEDLFKWQTALNQNVLIKKETLQKAHTNYPIANGEYTNYGYGWLTYDVNGVPAIQHGGGIFGYTSYAIYIPEEDVYVATLTNCNCNSPGNPTKKIAAMAIGKPYKTSKKNTNISPKELEKFVGVYEFEDKVIRIITLKDNQLYSKRQGSTAFKIFPKNKTSFFFEDNFSEYEFDISNDSVKVIFTDRDSNRISKGIKTNKPIPVEKVEIKIKEEILKQYVGIYEIKPGFDLNITLKNGKLISQATGQEVFEIHPETETKFFVKEFPAALEFIKENGKATSVILHQGGQKIPAKRKK</sequence>
<keyword evidence="4" id="KW-1185">Reference proteome</keyword>
<dbReference type="Pfam" id="PF11954">
    <property type="entry name" value="DUF3471"/>
    <property type="match status" value="1"/>
</dbReference>
<organism evidence="3 4">
    <name type="scientific">Aquimarina algiphila</name>
    <dbReference type="NCBI Taxonomy" id="2047982"/>
    <lineage>
        <taxon>Bacteria</taxon>
        <taxon>Pseudomonadati</taxon>
        <taxon>Bacteroidota</taxon>
        <taxon>Flavobacteriia</taxon>
        <taxon>Flavobacteriales</taxon>
        <taxon>Flavobacteriaceae</taxon>
        <taxon>Aquimarina</taxon>
    </lineage>
</organism>
<reference evidence="3 4" key="1">
    <citation type="submission" date="2019-07" db="EMBL/GenBank/DDBJ databases">
        <title>The draft genome sequence of Aquimarina algiphila M91.</title>
        <authorList>
            <person name="Meng X."/>
        </authorList>
    </citation>
    <scope>NUCLEOTIDE SEQUENCE [LARGE SCALE GENOMIC DNA]</scope>
    <source>
        <strain evidence="3 4">M91</strain>
    </source>
</reference>
<dbReference type="InterPro" id="IPR021860">
    <property type="entry name" value="Peptidase_S12_Pab87-rel_C"/>
</dbReference>
<dbReference type="Gene3D" id="3.40.710.10">
    <property type="entry name" value="DD-peptidase/beta-lactamase superfamily"/>
    <property type="match status" value="1"/>
</dbReference>
<dbReference type="SUPFAM" id="SSF56601">
    <property type="entry name" value="beta-lactamase/transpeptidase-like"/>
    <property type="match status" value="1"/>
</dbReference>
<evidence type="ECO:0000259" key="2">
    <source>
        <dbReference type="Pfam" id="PF11954"/>
    </source>
</evidence>
<dbReference type="PANTHER" id="PTHR46825:SF9">
    <property type="entry name" value="BETA-LACTAMASE-RELATED DOMAIN-CONTAINING PROTEIN"/>
    <property type="match status" value="1"/>
</dbReference>
<protein>
    <submittedName>
        <fullName evidence="3">Serine hydrolase</fullName>
    </submittedName>
</protein>
<evidence type="ECO:0000313" key="4">
    <source>
        <dbReference type="Proteomes" id="UP000318833"/>
    </source>
</evidence>
<feature type="domain" description="Peptidase S12 Pab87-related C-terminal" evidence="2">
    <location>
        <begin position="463"/>
        <end position="540"/>
    </location>
</feature>
<dbReference type="GO" id="GO:0016787">
    <property type="term" value="F:hydrolase activity"/>
    <property type="evidence" value="ECO:0007669"/>
    <property type="project" value="UniProtKB-KW"/>
</dbReference>
<evidence type="ECO:0000313" key="3">
    <source>
        <dbReference type="EMBL" id="TSE03839.1"/>
    </source>
</evidence>
<keyword evidence="3" id="KW-0378">Hydrolase</keyword>
<accession>A0A554VBE5</accession>
<comment type="caution">
    <text evidence="3">The sequence shown here is derived from an EMBL/GenBank/DDBJ whole genome shotgun (WGS) entry which is preliminary data.</text>
</comment>
<gene>
    <name evidence="3" type="ORF">FOF46_28300</name>
</gene>
<proteinExistence type="predicted"/>
<dbReference type="InterPro" id="IPR012338">
    <property type="entry name" value="Beta-lactam/transpept-like"/>
</dbReference>
<dbReference type="OrthoDB" id="9793489at2"/>
<feature type="domain" description="Beta-lactamase-related" evidence="1">
    <location>
        <begin position="46"/>
        <end position="342"/>
    </location>
</feature>
<dbReference type="InterPro" id="IPR050491">
    <property type="entry name" value="AmpC-like"/>
</dbReference>
<dbReference type="EMBL" id="VLNR01000096">
    <property type="protein sequence ID" value="TSE03839.1"/>
    <property type="molecule type" value="Genomic_DNA"/>
</dbReference>
<dbReference type="RefSeq" id="WP_143918825.1">
    <property type="nucleotide sequence ID" value="NZ_CANMIK010000088.1"/>
</dbReference>
<dbReference type="InterPro" id="IPR001466">
    <property type="entry name" value="Beta-lactam-related"/>
</dbReference>
<name>A0A554VBE5_9FLAO</name>
<dbReference type="Pfam" id="PF00144">
    <property type="entry name" value="Beta-lactamase"/>
    <property type="match status" value="1"/>
</dbReference>
<dbReference type="Proteomes" id="UP000318833">
    <property type="component" value="Unassembled WGS sequence"/>
</dbReference>